<evidence type="ECO:0000313" key="2">
    <source>
        <dbReference type="EMBL" id="CAK9007024.1"/>
    </source>
</evidence>
<dbReference type="EMBL" id="CAXAMN010003958">
    <property type="protein sequence ID" value="CAK9007024.1"/>
    <property type="molecule type" value="Genomic_DNA"/>
</dbReference>
<name>A0ABP0IY79_9DINO</name>
<evidence type="ECO:0000256" key="1">
    <source>
        <dbReference type="SAM" id="MobiDB-lite"/>
    </source>
</evidence>
<feature type="compositionally biased region" description="Polar residues" evidence="1">
    <location>
        <begin position="1"/>
        <end position="22"/>
    </location>
</feature>
<dbReference type="Proteomes" id="UP001642484">
    <property type="component" value="Unassembled WGS sequence"/>
</dbReference>
<gene>
    <name evidence="2" type="ORF">CCMP2556_LOCUS8667</name>
</gene>
<comment type="caution">
    <text evidence="2">The sequence shown here is derived from an EMBL/GenBank/DDBJ whole genome shotgun (WGS) entry which is preliminary data.</text>
</comment>
<feature type="region of interest" description="Disordered" evidence="1">
    <location>
        <begin position="1"/>
        <end position="59"/>
    </location>
</feature>
<sequence length="583" mass="64822">MAGTESRQPRQLLSVQQPPEGQTQERREHRSRSREAASPSGAEQEVNTSQKQETTLWDSISPEENLRTFGLEIPDGKSLRECREILQRAYLERMKRYDLLVAQQQREVLRAATKKTRALQSSLWHELDLDLEDDVEMKGMSIENLTAKATVIYTRTVDRAASFLNTKKDLEERSQLKKEKLLSALTKKAPADFLNDAIDKRIAMAQKPKRGEISRASQPAVESAAAFVSTTSSVTMSKDDFAPFVSEAPADDKRAAKKFPGLGKGKGKGKSRAASHFQTKGQRDKAKASPTVSGMMVYMGGCGLNPLGVHLLCMMLKEGSLSMSQFFTTWEAKIRWMHVFDKLSCSPQSGNSNRWWKLRDRGPTRPCAARLPDSSELFLQEAKCACMAACARSRSYFRDKRGLSLPICTLWPRMGLKYPRTGPFAAVYADKDGGFALENAVLSQIDMPQNDELVVQPDSLLHDMVPEYVSACQSVGDALGDDDLTTALAELCGEFSVPVQGLRKDQLIDILFEIDNAATFGAECKSSPLGFEDLLAVCVKARVRYFRQKKALSSDQFPSFEGLWHDLTFLNSSSSPKTSQGLQ</sequence>
<evidence type="ECO:0000313" key="3">
    <source>
        <dbReference type="Proteomes" id="UP001642484"/>
    </source>
</evidence>
<protein>
    <submittedName>
        <fullName evidence="2">Uncharacterized protein</fullName>
    </submittedName>
</protein>
<accession>A0ABP0IY79</accession>
<feature type="compositionally biased region" description="Polar residues" evidence="1">
    <location>
        <begin position="45"/>
        <end position="58"/>
    </location>
</feature>
<reference evidence="2 3" key="1">
    <citation type="submission" date="2024-02" db="EMBL/GenBank/DDBJ databases">
        <authorList>
            <person name="Chen Y."/>
            <person name="Shah S."/>
            <person name="Dougan E. K."/>
            <person name="Thang M."/>
            <person name="Chan C."/>
        </authorList>
    </citation>
    <scope>NUCLEOTIDE SEQUENCE [LARGE SCALE GENOMIC DNA]</scope>
</reference>
<proteinExistence type="predicted"/>
<keyword evidence="3" id="KW-1185">Reference proteome</keyword>
<organism evidence="2 3">
    <name type="scientific">Durusdinium trenchii</name>
    <dbReference type="NCBI Taxonomy" id="1381693"/>
    <lineage>
        <taxon>Eukaryota</taxon>
        <taxon>Sar</taxon>
        <taxon>Alveolata</taxon>
        <taxon>Dinophyceae</taxon>
        <taxon>Suessiales</taxon>
        <taxon>Symbiodiniaceae</taxon>
        <taxon>Durusdinium</taxon>
    </lineage>
</organism>
<feature type="region of interest" description="Disordered" evidence="1">
    <location>
        <begin position="255"/>
        <end position="288"/>
    </location>
</feature>